<dbReference type="SUPFAM" id="SSF54427">
    <property type="entry name" value="NTF2-like"/>
    <property type="match status" value="1"/>
</dbReference>
<comment type="caution">
    <text evidence="4">The sequence shown here is derived from an EMBL/GenBank/DDBJ whole genome shotgun (WGS) entry which is preliminary data.</text>
</comment>
<proteinExistence type="inferred from homology"/>
<evidence type="ECO:0000313" key="5">
    <source>
        <dbReference type="Proteomes" id="UP000292423"/>
    </source>
</evidence>
<dbReference type="AlphaFoldDB" id="A0A4Q7ZB85"/>
<dbReference type="Proteomes" id="UP000292423">
    <property type="component" value="Unassembled WGS sequence"/>
</dbReference>
<dbReference type="Gene3D" id="3.10.450.50">
    <property type="match status" value="1"/>
</dbReference>
<keyword evidence="5" id="KW-1185">Reference proteome</keyword>
<gene>
    <name evidence="4" type="ORF">EV700_0807</name>
</gene>
<evidence type="ECO:0000256" key="2">
    <source>
        <dbReference type="HAMAP-Rule" id="MF_00612"/>
    </source>
</evidence>
<evidence type="ECO:0000259" key="3">
    <source>
        <dbReference type="Pfam" id="PF17775"/>
    </source>
</evidence>
<dbReference type="PANTHER" id="PTHR33747:SF1">
    <property type="entry name" value="ADENYLATE CYCLASE-ASSOCIATED CAP C-TERMINAL DOMAIN-CONTAINING PROTEIN"/>
    <property type="match status" value="1"/>
</dbReference>
<name>A0A4Q7ZB85_9GAMM</name>
<evidence type="ECO:0000313" key="4">
    <source>
        <dbReference type="EMBL" id="RZU47840.1"/>
    </source>
</evidence>
<dbReference type="RefSeq" id="WP_130411053.1">
    <property type="nucleotide sequence ID" value="NZ_SHKX01000010.1"/>
</dbReference>
<feature type="domain" description="YchJ-like middle NTF2-like" evidence="3">
    <location>
        <begin position="31"/>
        <end position="130"/>
    </location>
</feature>
<dbReference type="PANTHER" id="PTHR33747">
    <property type="entry name" value="UPF0225 PROTEIN SCO1677"/>
    <property type="match status" value="1"/>
</dbReference>
<dbReference type="HAMAP" id="MF_00612">
    <property type="entry name" value="UPF0225"/>
    <property type="match status" value="1"/>
</dbReference>
<evidence type="ECO:0000256" key="1">
    <source>
        <dbReference type="ARBA" id="ARBA00010839"/>
    </source>
</evidence>
<dbReference type="Pfam" id="PF17775">
    <property type="entry name" value="YchJ_M-like"/>
    <property type="match status" value="1"/>
</dbReference>
<sequence>MKKDAPCACGSGLGYRDCCGPRHSGLKPAETAEQLMRSRYCAYALGNANYLVATRHPECREANELNGIKMSLRGLRWKQLEIVATEQGGAEDSEGVVEFRARYTANLVLHVLHERSTFRRENGRWYYCDGQILPAA</sequence>
<dbReference type="Pfam" id="PF02810">
    <property type="entry name" value="SEC-C"/>
    <property type="match status" value="1"/>
</dbReference>
<dbReference type="InterPro" id="IPR004027">
    <property type="entry name" value="SEC_C_motif"/>
</dbReference>
<dbReference type="InterPro" id="IPR048469">
    <property type="entry name" value="YchJ-like_M"/>
</dbReference>
<organism evidence="4 5">
    <name type="scientific">Fluviicoccus keumensis</name>
    <dbReference type="NCBI Taxonomy" id="1435465"/>
    <lineage>
        <taxon>Bacteria</taxon>
        <taxon>Pseudomonadati</taxon>
        <taxon>Pseudomonadota</taxon>
        <taxon>Gammaproteobacteria</taxon>
        <taxon>Moraxellales</taxon>
        <taxon>Moraxellaceae</taxon>
        <taxon>Fluviicoccus</taxon>
    </lineage>
</organism>
<dbReference type="InterPro" id="IPR032710">
    <property type="entry name" value="NTF2-like_dom_sf"/>
</dbReference>
<comment type="similarity">
    <text evidence="1 2">Belongs to the UPF0225 family.</text>
</comment>
<dbReference type="EMBL" id="SHKX01000010">
    <property type="protein sequence ID" value="RZU47840.1"/>
    <property type="molecule type" value="Genomic_DNA"/>
</dbReference>
<dbReference type="InterPro" id="IPR023006">
    <property type="entry name" value="YchJ-like"/>
</dbReference>
<accession>A0A4Q7ZB85</accession>
<reference evidence="4 5" key="1">
    <citation type="submission" date="2019-02" db="EMBL/GenBank/DDBJ databases">
        <title>Genomic Encyclopedia of Type Strains, Phase IV (KMG-IV): sequencing the most valuable type-strain genomes for metagenomic binning, comparative biology and taxonomic classification.</title>
        <authorList>
            <person name="Goeker M."/>
        </authorList>
    </citation>
    <scope>NUCLEOTIDE SEQUENCE [LARGE SCALE GENOMIC DNA]</scope>
    <source>
        <strain evidence="4 5">DSM 105135</strain>
    </source>
</reference>
<protein>
    <recommendedName>
        <fullName evidence="2">UPF0225 protein EV700_0807</fullName>
    </recommendedName>
</protein>
<dbReference type="OrthoDB" id="21421at2"/>